<dbReference type="EMBL" id="HG677492">
    <property type="protein sequence ID" value="CDJ44692.1"/>
    <property type="molecule type" value="Genomic_DNA"/>
</dbReference>
<evidence type="ECO:0000256" key="1">
    <source>
        <dbReference type="SAM" id="Phobius"/>
    </source>
</evidence>
<keyword evidence="1" id="KW-0472">Membrane</keyword>
<organism evidence="2 3">
    <name type="scientific">Eimeria tenella</name>
    <name type="common">Coccidian parasite</name>
    <dbReference type="NCBI Taxonomy" id="5802"/>
    <lineage>
        <taxon>Eukaryota</taxon>
        <taxon>Sar</taxon>
        <taxon>Alveolata</taxon>
        <taxon>Apicomplexa</taxon>
        <taxon>Conoidasida</taxon>
        <taxon>Coccidia</taxon>
        <taxon>Eucoccidiorida</taxon>
        <taxon>Eimeriorina</taxon>
        <taxon>Eimeriidae</taxon>
        <taxon>Eimeria</taxon>
    </lineage>
</organism>
<reference evidence="2" key="2">
    <citation type="submission" date="2013-10" db="EMBL/GenBank/DDBJ databases">
        <authorList>
            <person name="Aslett M."/>
        </authorList>
    </citation>
    <scope>NUCLEOTIDE SEQUENCE [LARGE SCALE GENOMIC DNA]</scope>
    <source>
        <strain evidence="2">Houghton</strain>
    </source>
</reference>
<feature type="transmembrane region" description="Helical" evidence="1">
    <location>
        <begin position="149"/>
        <end position="170"/>
    </location>
</feature>
<dbReference type="VEuPathDB" id="ToxoDB:ETH_00014550"/>
<keyword evidence="3" id="KW-1185">Reference proteome</keyword>
<gene>
    <name evidence="2" type="ORF">ETH_00014550</name>
</gene>
<dbReference type="Proteomes" id="UP000030747">
    <property type="component" value="Unassembled WGS sequence"/>
</dbReference>
<dbReference type="OrthoDB" id="348468at2759"/>
<dbReference type="AlphaFoldDB" id="U6L2Q6"/>
<protein>
    <submittedName>
        <fullName evidence="2">Uncharacterized protein</fullName>
    </submittedName>
</protein>
<reference evidence="2" key="1">
    <citation type="submission" date="2013-10" db="EMBL/GenBank/DDBJ databases">
        <title>Genomic analysis of the causative agents of coccidiosis in chickens.</title>
        <authorList>
            <person name="Reid A.J."/>
            <person name="Blake D."/>
            <person name="Billington K."/>
            <person name="Browne H."/>
            <person name="Dunn M."/>
            <person name="Hung S."/>
            <person name="Kawahara F."/>
            <person name="Miranda-Saavedra D."/>
            <person name="Mourier T."/>
            <person name="Nagra H."/>
            <person name="Otto T.D."/>
            <person name="Rawlings N."/>
            <person name="Sanchez A."/>
            <person name="Sanders M."/>
            <person name="Subramaniam C."/>
            <person name="Tay Y."/>
            <person name="Dear P."/>
            <person name="Doerig C."/>
            <person name="Gruber A."/>
            <person name="Parkinson J."/>
            <person name="Shirley M."/>
            <person name="Wan K.L."/>
            <person name="Berriman M."/>
            <person name="Tomley F."/>
            <person name="Pain A."/>
        </authorList>
    </citation>
    <scope>NUCLEOTIDE SEQUENCE [LARGE SCALE GENOMIC DNA]</scope>
    <source>
        <strain evidence="2">Houghton</strain>
    </source>
</reference>
<dbReference type="VEuPathDB" id="ToxoDB:ETH2_1036000"/>
<dbReference type="RefSeq" id="XP_013235440.1">
    <property type="nucleotide sequence ID" value="XM_013379986.1"/>
</dbReference>
<feature type="non-terminal residue" evidence="2">
    <location>
        <position position="1"/>
    </location>
</feature>
<keyword evidence="1" id="KW-1133">Transmembrane helix</keyword>
<feature type="transmembrane region" description="Helical" evidence="1">
    <location>
        <begin position="190"/>
        <end position="207"/>
    </location>
</feature>
<evidence type="ECO:0000313" key="2">
    <source>
        <dbReference type="EMBL" id="CDJ44692.1"/>
    </source>
</evidence>
<feature type="transmembrane region" description="Helical" evidence="1">
    <location>
        <begin position="83"/>
        <end position="102"/>
    </location>
</feature>
<dbReference type="GeneID" id="25252067"/>
<evidence type="ECO:0000313" key="3">
    <source>
        <dbReference type="Proteomes" id="UP000030747"/>
    </source>
</evidence>
<name>U6L2Q6_EIMTE</name>
<accession>U6L2Q6</accession>
<keyword evidence="1" id="KW-0812">Transmembrane</keyword>
<proteinExistence type="predicted"/>
<sequence length="232" mass="25845">CPSGLRARVEAARSQGFPLTPAFYQELLKLEQRLPIEPYAEMFSTPAPPAAATAAAAAEESAETAEAEEAPSTNTGPQFTNKAYFYSLLAFCVAFGGGYLYFPVSFAQQQQQQQQFMFIQFVANSPAPGQFVCRESAARNKDRGACRSVIVFFAYFLSLILAFKFDYFAIENFTMLVSEAWPARRLQLQQLEIQILLLVLGISGYQVQQKRDRLPLILETPSALRGEEPLLD</sequence>